<evidence type="ECO:0000256" key="2">
    <source>
        <dbReference type="ARBA" id="ARBA00022771"/>
    </source>
</evidence>
<dbReference type="GO" id="GO:0008270">
    <property type="term" value="F:zinc ion binding"/>
    <property type="evidence" value="ECO:0007669"/>
    <property type="project" value="UniProtKB-KW"/>
</dbReference>
<dbReference type="OrthoDB" id="8062037at2759"/>
<keyword evidence="3" id="KW-0862">Zinc</keyword>
<evidence type="ECO:0000259" key="5">
    <source>
        <dbReference type="PROSITE" id="PS50089"/>
    </source>
</evidence>
<dbReference type="Pfam" id="PF13639">
    <property type="entry name" value="zf-RING_2"/>
    <property type="match status" value="1"/>
</dbReference>
<dbReference type="InterPro" id="IPR001841">
    <property type="entry name" value="Znf_RING"/>
</dbReference>
<dbReference type="GO" id="GO:0006511">
    <property type="term" value="P:ubiquitin-dependent protein catabolic process"/>
    <property type="evidence" value="ECO:0007669"/>
    <property type="project" value="TreeGrafter"/>
</dbReference>
<accession>A0A4S2MD72</accession>
<dbReference type="PANTHER" id="PTHR22765">
    <property type="entry name" value="RING FINGER AND PROTEASE ASSOCIATED DOMAIN-CONTAINING"/>
    <property type="match status" value="1"/>
</dbReference>
<keyword evidence="1" id="KW-0479">Metal-binding</keyword>
<protein>
    <recommendedName>
        <fullName evidence="9">RING-type domain-containing protein</fullName>
    </recommendedName>
</protein>
<dbReference type="SUPFAM" id="SSF57850">
    <property type="entry name" value="RING/U-box"/>
    <property type="match status" value="1"/>
</dbReference>
<name>A0A4S2MD72_OPIFE</name>
<evidence type="ECO:0000313" key="7">
    <source>
        <dbReference type="EMBL" id="TGZ72127.1"/>
    </source>
</evidence>
<evidence type="ECO:0000259" key="6">
    <source>
        <dbReference type="PROSITE" id="PS50181"/>
    </source>
</evidence>
<keyword evidence="2 4" id="KW-0863">Zinc-finger</keyword>
<dbReference type="InterPro" id="IPR011016">
    <property type="entry name" value="Znf_RING-CH"/>
</dbReference>
<dbReference type="InterPro" id="IPR051826">
    <property type="entry name" value="E3_ubiquitin-ligase_domain"/>
</dbReference>
<dbReference type="GO" id="GO:0061630">
    <property type="term" value="F:ubiquitin protein ligase activity"/>
    <property type="evidence" value="ECO:0007669"/>
    <property type="project" value="TreeGrafter"/>
</dbReference>
<dbReference type="SMART" id="SM00744">
    <property type="entry name" value="RINGv"/>
    <property type="match status" value="1"/>
</dbReference>
<dbReference type="STRING" id="147828.A0A4S2MD72"/>
<feature type="domain" description="F-box" evidence="6">
    <location>
        <begin position="57"/>
        <end position="103"/>
    </location>
</feature>
<evidence type="ECO:0000256" key="1">
    <source>
        <dbReference type="ARBA" id="ARBA00022723"/>
    </source>
</evidence>
<comment type="caution">
    <text evidence="7">The sequence shown here is derived from an EMBL/GenBank/DDBJ whole genome shotgun (WGS) entry which is preliminary data.</text>
</comment>
<keyword evidence="8" id="KW-1185">Reference proteome</keyword>
<dbReference type="Gene3D" id="3.30.40.10">
    <property type="entry name" value="Zinc/RING finger domain, C3HC4 (zinc finger)"/>
    <property type="match status" value="1"/>
</dbReference>
<sequence length="219" mass="25316">MLCHYLTTNMGAAESRISPYVRQRLKAEISLHIHFDNPQLRMMPKKMSNAVGRRVYRQALKNLPSKYLNSSLKELPASDLLHLRKYVRETFEIAAPESIYEDNLNNLTETRRQSIIELTQASSNSHVSLKSDGKEKSQYEALERICTYKLIDEIQLAQCPECPICLCDFIEMEMVLVLPCTHIFHGECVELWLSRGGADCPLCRYIFENRKESIDHCEC</sequence>
<dbReference type="AlphaFoldDB" id="A0A4S2MD72"/>
<feature type="domain" description="RING-type" evidence="5">
    <location>
        <begin position="162"/>
        <end position="204"/>
    </location>
</feature>
<organism evidence="7 8">
    <name type="scientific">Opisthorchis felineus</name>
    <dbReference type="NCBI Taxonomy" id="147828"/>
    <lineage>
        <taxon>Eukaryota</taxon>
        <taxon>Metazoa</taxon>
        <taxon>Spiralia</taxon>
        <taxon>Lophotrochozoa</taxon>
        <taxon>Platyhelminthes</taxon>
        <taxon>Trematoda</taxon>
        <taxon>Digenea</taxon>
        <taxon>Opisthorchiida</taxon>
        <taxon>Opisthorchiata</taxon>
        <taxon>Opisthorchiidae</taxon>
        <taxon>Opisthorchis</taxon>
    </lineage>
</organism>
<dbReference type="PROSITE" id="PS50089">
    <property type="entry name" value="ZF_RING_2"/>
    <property type="match status" value="1"/>
</dbReference>
<evidence type="ECO:0000256" key="3">
    <source>
        <dbReference type="ARBA" id="ARBA00022833"/>
    </source>
</evidence>
<dbReference type="Proteomes" id="UP000308267">
    <property type="component" value="Unassembled WGS sequence"/>
</dbReference>
<dbReference type="PROSITE" id="PS50181">
    <property type="entry name" value="FBOX"/>
    <property type="match status" value="1"/>
</dbReference>
<dbReference type="PANTHER" id="PTHR22765:SF434">
    <property type="entry name" value="GB|AAD18119.1-RELATED"/>
    <property type="match status" value="1"/>
</dbReference>
<dbReference type="InterPro" id="IPR013083">
    <property type="entry name" value="Znf_RING/FYVE/PHD"/>
</dbReference>
<reference evidence="7 8" key="1">
    <citation type="journal article" date="2019" name="BMC Genomics">
        <title>New insights from Opisthorchis felineus genome: update on genomics of the epidemiologically important liver flukes.</title>
        <authorList>
            <person name="Ershov N.I."/>
            <person name="Mordvinov V.A."/>
            <person name="Prokhortchouk E.B."/>
            <person name="Pakharukova M.Y."/>
            <person name="Gunbin K.V."/>
            <person name="Ustyantsev K."/>
            <person name="Genaev M.A."/>
            <person name="Blinov A.G."/>
            <person name="Mazur A."/>
            <person name="Boulygina E."/>
            <person name="Tsygankova S."/>
            <person name="Khrameeva E."/>
            <person name="Chekanov N."/>
            <person name="Fan G."/>
            <person name="Xiao A."/>
            <person name="Zhang H."/>
            <person name="Xu X."/>
            <person name="Yang H."/>
            <person name="Solovyev V."/>
            <person name="Lee S.M."/>
            <person name="Liu X."/>
            <person name="Afonnikov D.A."/>
            <person name="Skryabin K.G."/>
        </authorList>
    </citation>
    <scope>NUCLEOTIDE SEQUENCE [LARGE SCALE GENOMIC DNA]</scope>
    <source>
        <strain evidence="7">AK-0245</strain>
        <tissue evidence="7">Whole organism</tissue>
    </source>
</reference>
<gene>
    <name evidence="7" type="ORF">CRM22_002277</name>
</gene>
<dbReference type="SMART" id="SM00184">
    <property type="entry name" value="RING"/>
    <property type="match status" value="1"/>
</dbReference>
<proteinExistence type="predicted"/>
<evidence type="ECO:0000256" key="4">
    <source>
        <dbReference type="PROSITE-ProRule" id="PRU00175"/>
    </source>
</evidence>
<dbReference type="EMBL" id="SJOL01004010">
    <property type="protein sequence ID" value="TGZ72127.1"/>
    <property type="molecule type" value="Genomic_DNA"/>
</dbReference>
<evidence type="ECO:0008006" key="9">
    <source>
        <dbReference type="Google" id="ProtNLM"/>
    </source>
</evidence>
<evidence type="ECO:0000313" key="8">
    <source>
        <dbReference type="Proteomes" id="UP000308267"/>
    </source>
</evidence>
<dbReference type="InterPro" id="IPR001810">
    <property type="entry name" value="F-box_dom"/>
</dbReference>